<keyword evidence="5 8" id="KW-0443">Lipid metabolism</keyword>
<dbReference type="SUPFAM" id="SSF54637">
    <property type="entry name" value="Thioesterase/thiol ester dehydrase-isomerase"/>
    <property type="match status" value="1"/>
</dbReference>
<dbReference type="InterPro" id="IPR029069">
    <property type="entry name" value="HotDog_dom_sf"/>
</dbReference>
<evidence type="ECO:0000256" key="8">
    <source>
        <dbReference type="HAMAP-Rule" id="MF_00406"/>
    </source>
</evidence>
<dbReference type="NCBIfam" id="TIGR01750">
    <property type="entry name" value="fabZ"/>
    <property type="match status" value="1"/>
</dbReference>
<evidence type="ECO:0000313" key="9">
    <source>
        <dbReference type="EMBL" id="PKK92009.1"/>
    </source>
</evidence>
<dbReference type="CDD" id="cd01288">
    <property type="entry name" value="FabZ"/>
    <property type="match status" value="1"/>
</dbReference>
<evidence type="ECO:0000256" key="4">
    <source>
        <dbReference type="ARBA" id="ARBA00022556"/>
    </source>
</evidence>
<dbReference type="GO" id="GO:0019171">
    <property type="term" value="F:(3R)-hydroxyacyl-[acyl-carrier-protein] dehydratase activity"/>
    <property type="evidence" value="ECO:0007669"/>
    <property type="project" value="UniProtKB-EC"/>
</dbReference>
<evidence type="ECO:0000256" key="5">
    <source>
        <dbReference type="ARBA" id="ARBA00023098"/>
    </source>
</evidence>
<dbReference type="GO" id="GO:0016020">
    <property type="term" value="C:membrane"/>
    <property type="evidence" value="ECO:0007669"/>
    <property type="project" value="GOC"/>
</dbReference>
<dbReference type="PANTHER" id="PTHR30272">
    <property type="entry name" value="3-HYDROXYACYL-[ACYL-CARRIER-PROTEIN] DEHYDRATASE"/>
    <property type="match status" value="1"/>
</dbReference>
<dbReference type="GO" id="GO:0005737">
    <property type="term" value="C:cytoplasm"/>
    <property type="evidence" value="ECO:0007669"/>
    <property type="project" value="UniProtKB-SubCell"/>
</dbReference>
<dbReference type="HAMAP" id="MF_00406">
    <property type="entry name" value="FabZ"/>
    <property type="match status" value="1"/>
</dbReference>
<accession>A0A2N1PUI9</accession>
<gene>
    <name evidence="8 9" type="primary">fabZ</name>
    <name evidence="9" type="ORF">CVV64_00920</name>
</gene>
<comment type="subcellular location">
    <subcellularLocation>
        <location evidence="1 8">Cytoplasm</location>
    </subcellularLocation>
</comment>
<keyword evidence="3 8" id="KW-0444">Lipid biosynthesis</keyword>
<protein>
    <recommendedName>
        <fullName evidence="8">3-hydroxyacyl-[acyl-carrier-protein] dehydratase FabZ</fullName>
        <ecNumber evidence="8">4.2.1.59</ecNumber>
    </recommendedName>
    <alternativeName>
        <fullName evidence="8">(3R)-hydroxymyristoyl-[acyl-carrier-protein] dehydratase</fullName>
        <shortName evidence="8">(3R)-hydroxymyristoyl-ACP dehydrase</shortName>
    </alternativeName>
    <alternativeName>
        <fullName evidence="8">Beta-hydroxyacyl-ACP dehydratase</fullName>
    </alternativeName>
</protein>
<dbReference type="FunFam" id="3.10.129.10:FF:000001">
    <property type="entry name" value="3-hydroxyacyl-[acyl-carrier-protein] dehydratase FabZ"/>
    <property type="match status" value="1"/>
</dbReference>
<sequence length="145" mass="16124">MLNINDIKKILPHRYPFLLVDRIIEMEPGKSAVGIKNVTANENFFQGHFPDKPVMPGVLIVEAMAQVAGIFMLSMEEHKGKIPYFVGIDKAKFRRPIVPGDQVRMEVEVIRVRGNMGRCYGKALVDGQIAAQGELSFSVLPADNS</sequence>
<evidence type="ECO:0000256" key="1">
    <source>
        <dbReference type="ARBA" id="ARBA00004496"/>
    </source>
</evidence>
<keyword evidence="4 8" id="KW-0441">Lipid A biosynthesis</keyword>
<dbReference type="InterPro" id="IPR013114">
    <property type="entry name" value="FabA_FabZ"/>
</dbReference>
<reference evidence="9 10" key="1">
    <citation type="journal article" date="2017" name="ISME J.">
        <title>Potential for microbial H2 and metal transformations associated with novel bacteria and archaea in deep terrestrial subsurface sediments.</title>
        <authorList>
            <person name="Hernsdorf A.W."/>
            <person name="Amano Y."/>
            <person name="Miyakawa K."/>
            <person name="Ise K."/>
            <person name="Suzuki Y."/>
            <person name="Anantharaman K."/>
            <person name="Probst A."/>
            <person name="Burstein D."/>
            <person name="Thomas B.C."/>
            <person name="Banfield J.F."/>
        </authorList>
    </citation>
    <scope>NUCLEOTIDE SEQUENCE [LARGE SCALE GENOMIC DNA]</scope>
    <source>
        <strain evidence="9">HGW-Wallbacteria-1</strain>
    </source>
</reference>
<dbReference type="PANTHER" id="PTHR30272:SF1">
    <property type="entry name" value="3-HYDROXYACYL-[ACYL-CARRIER-PROTEIN] DEHYDRATASE"/>
    <property type="match status" value="1"/>
</dbReference>
<dbReference type="EMBL" id="PGXC01000001">
    <property type="protein sequence ID" value="PKK92009.1"/>
    <property type="molecule type" value="Genomic_DNA"/>
</dbReference>
<evidence type="ECO:0000256" key="2">
    <source>
        <dbReference type="ARBA" id="ARBA00022490"/>
    </source>
</evidence>
<comment type="function">
    <text evidence="7 8">Involved in unsaturated fatty acids biosynthesis. Catalyzes the dehydration of short chain beta-hydroxyacyl-ACPs and long chain saturated and unsaturated beta-hydroxyacyl-ACPs.</text>
</comment>
<dbReference type="GO" id="GO:0006633">
    <property type="term" value="P:fatty acid biosynthetic process"/>
    <property type="evidence" value="ECO:0007669"/>
    <property type="project" value="UniProtKB-UniRule"/>
</dbReference>
<evidence type="ECO:0000256" key="6">
    <source>
        <dbReference type="ARBA" id="ARBA00023239"/>
    </source>
</evidence>
<comment type="similarity">
    <text evidence="8">Belongs to the thioester dehydratase family. FabZ subfamily.</text>
</comment>
<dbReference type="NCBIfam" id="NF000582">
    <property type="entry name" value="PRK00006.1"/>
    <property type="match status" value="1"/>
</dbReference>
<feature type="active site" evidence="8">
    <location>
        <position position="48"/>
    </location>
</feature>
<comment type="caution">
    <text evidence="9">The sequence shown here is derived from an EMBL/GenBank/DDBJ whole genome shotgun (WGS) entry which is preliminary data.</text>
</comment>
<dbReference type="InterPro" id="IPR010084">
    <property type="entry name" value="FabZ"/>
</dbReference>
<comment type="catalytic activity">
    <reaction evidence="8">
        <text>a (3R)-hydroxyacyl-[ACP] = a (2E)-enoyl-[ACP] + H2O</text>
        <dbReference type="Rhea" id="RHEA:13097"/>
        <dbReference type="Rhea" id="RHEA-COMP:9925"/>
        <dbReference type="Rhea" id="RHEA-COMP:9945"/>
        <dbReference type="ChEBI" id="CHEBI:15377"/>
        <dbReference type="ChEBI" id="CHEBI:78784"/>
        <dbReference type="ChEBI" id="CHEBI:78827"/>
        <dbReference type="EC" id="4.2.1.59"/>
    </reaction>
</comment>
<dbReference type="EC" id="4.2.1.59" evidence="8"/>
<evidence type="ECO:0000313" key="10">
    <source>
        <dbReference type="Proteomes" id="UP000233256"/>
    </source>
</evidence>
<dbReference type="Pfam" id="PF07977">
    <property type="entry name" value="FabA"/>
    <property type="match status" value="1"/>
</dbReference>
<dbReference type="Gene3D" id="3.10.129.10">
    <property type="entry name" value="Hotdog Thioesterase"/>
    <property type="match status" value="1"/>
</dbReference>
<dbReference type="GO" id="GO:0009245">
    <property type="term" value="P:lipid A biosynthetic process"/>
    <property type="evidence" value="ECO:0007669"/>
    <property type="project" value="UniProtKB-UniRule"/>
</dbReference>
<evidence type="ECO:0000256" key="3">
    <source>
        <dbReference type="ARBA" id="ARBA00022516"/>
    </source>
</evidence>
<dbReference type="AlphaFoldDB" id="A0A2N1PUI9"/>
<organism evidence="9 10">
    <name type="scientific">Candidatus Wallbacteria bacterium HGW-Wallbacteria-1</name>
    <dbReference type="NCBI Taxonomy" id="2013854"/>
    <lineage>
        <taxon>Bacteria</taxon>
        <taxon>Candidatus Walliibacteriota</taxon>
    </lineage>
</organism>
<keyword evidence="6 8" id="KW-0456">Lyase</keyword>
<name>A0A2N1PUI9_9BACT</name>
<evidence type="ECO:0000256" key="7">
    <source>
        <dbReference type="ARBA" id="ARBA00025049"/>
    </source>
</evidence>
<dbReference type="Proteomes" id="UP000233256">
    <property type="component" value="Unassembled WGS sequence"/>
</dbReference>
<proteinExistence type="inferred from homology"/>
<keyword evidence="2 8" id="KW-0963">Cytoplasm</keyword>